<dbReference type="FunFam" id="3.20.20.100:FF:000004">
    <property type="entry name" value="Oxidoreductase, aldo/keto reductase"/>
    <property type="match status" value="1"/>
</dbReference>
<dbReference type="SUPFAM" id="SSF51430">
    <property type="entry name" value="NAD(P)-linked oxidoreductase"/>
    <property type="match status" value="1"/>
</dbReference>
<evidence type="ECO:0000313" key="5">
    <source>
        <dbReference type="Proteomes" id="UP000294555"/>
    </source>
</evidence>
<reference evidence="4 5" key="1">
    <citation type="submission" date="2019-02" db="EMBL/GenBank/DDBJ databases">
        <title>Investigation of anaerobic lignin degradation for improved lignocellulosic biofuels.</title>
        <authorList>
            <person name="Deangelis K."/>
        </authorList>
    </citation>
    <scope>NUCLEOTIDE SEQUENCE [LARGE SCALE GENOMIC DNA]</scope>
    <source>
        <strain evidence="4 5">159R</strain>
    </source>
</reference>
<keyword evidence="1" id="KW-0560">Oxidoreductase</keyword>
<feature type="domain" description="NADP-dependent oxidoreductase" evidence="3">
    <location>
        <begin position="15"/>
        <end position="320"/>
    </location>
</feature>
<dbReference type="PRINTS" id="PR00069">
    <property type="entry name" value="ALDKETRDTASE"/>
</dbReference>
<organism evidence="4 5">
    <name type="scientific">Sodalis ligni</name>
    <dbReference type="NCBI Taxonomy" id="2697027"/>
    <lineage>
        <taxon>Bacteria</taxon>
        <taxon>Pseudomonadati</taxon>
        <taxon>Pseudomonadota</taxon>
        <taxon>Gammaproteobacteria</taxon>
        <taxon>Enterobacterales</taxon>
        <taxon>Bruguierivoracaceae</taxon>
        <taxon>Sodalis</taxon>
    </lineage>
</organism>
<dbReference type="InterPro" id="IPR050523">
    <property type="entry name" value="AKR_Detox_Biosynth"/>
</dbReference>
<keyword evidence="5" id="KW-1185">Reference proteome</keyword>
<dbReference type="OrthoDB" id="9772407at2"/>
<evidence type="ECO:0000259" key="3">
    <source>
        <dbReference type="Pfam" id="PF00248"/>
    </source>
</evidence>
<sequence length="331" mass="36495">MQFTTFGRTGLTVSRLCLGTGTFGKQTDEAESRRIFDIASEAGVNFIDTADMYPAGIGASGMGLTEEITGRWLAGKRDRFILATKAGGPMGPSPWDQGTSRKHLLDAIDGSLRRLNVEYVDLYQLHLDDAATPLDETLEALDAIVRSGKARYVGVSNFLAYRLARAIGRQETLKLVGFVSVQPRYNLLYREIERELLPLATEENLAVIPFNPLAGGLLTGRYRQDETPEKGRFSAEVGQFGAMYQARYWHQREFETIAQLQEAAGGIGEPLTKLSIAWILANPAITSVILGASRAEQLSDSLAAVDYSLTADFKARFDELTIEYRRGDSVR</sequence>
<dbReference type="PANTHER" id="PTHR43364">
    <property type="entry name" value="NADH-SPECIFIC METHYLGLYOXAL REDUCTASE-RELATED"/>
    <property type="match status" value="1"/>
</dbReference>
<comment type="catalytic activity">
    <reaction evidence="2">
        <text>hydroxyacetone + NADP(+) = methylglyoxal + NADPH + H(+)</text>
        <dbReference type="Rhea" id="RHEA:27986"/>
        <dbReference type="ChEBI" id="CHEBI:15378"/>
        <dbReference type="ChEBI" id="CHEBI:17158"/>
        <dbReference type="ChEBI" id="CHEBI:27957"/>
        <dbReference type="ChEBI" id="CHEBI:57783"/>
        <dbReference type="ChEBI" id="CHEBI:58349"/>
    </reaction>
</comment>
<dbReference type="Gene3D" id="3.20.20.100">
    <property type="entry name" value="NADP-dependent oxidoreductase domain"/>
    <property type="match status" value="1"/>
</dbReference>
<evidence type="ECO:0000256" key="2">
    <source>
        <dbReference type="ARBA" id="ARBA00049445"/>
    </source>
</evidence>
<dbReference type="InterPro" id="IPR023210">
    <property type="entry name" value="NADP_OxRdtase_dom"/>
</dbReference>
<name>A0A4R1NK50_9GAMM</name>
<proteinExistence type="predicted"/>
<gene>
    <name evidence="4" type="ORF">EZJ58_4570</name>
</gene>
<dbReference type="InterPro" id="IPR036812">
    <property type="entry name" value="NAD(P)_OxRdtase_dom_sf"/>
</dbReference>
<dbReference type="RefSeq" id="WP_132925634.1">
    <property type="nucleotide sequence ID" value="NZ_SJOI01000001.1"/>
</dbReference>
<dbReference type="GO" id="GO:0016491">
    <property type="term" value="F:oxidoreductase activity"/>
    <property type="evidence" value="ECO:0007669"/>
    <property type="project" value="UniProtKB-KW"/>
</dbReference>
<dbReference type="AlphaFoldDB" id="A0A4R1NK50"/>
<accession>A0A4R1NK50</accession>
<dbReference type="InterPro" id="IPR018170">
    <property type="entry name" value="Aldo/ket_reductase_CS"/>
</dbReference>
<dbReference type="InterPro" id="IPR020471">
    <property type="entry name" value="AKR"/>
</dbReference>
<dbReference type="GO" id="GO:0005829">
    <property type="term" value="C:cytosol"/>
    <property type="evidence" value="ECO:0007669"/>
    <property type="project" value="TreeGrafter"/>
</dbReference>
<evidence type="ECO:0000256" key="1">
    <source>
        <dbReference type="ARBA" id="ARBA00023002"/>
    </source>
</evidence>
<dbReference type="Proteomes" id="UP000294555">
    <property type="component" value="Unassembled WGS sequence"/>
</dbReference>
<dbReference type="PANTHER" id="PTHR43364:SF4">
    <property type="entry name" value="NAD(P)-LINKED OXIDOREDUCTASE SUPERFAMILY PROTEIN"/>
    <property type="match status" value="1"/>
</dbReference>
<protein>
    <submittedName>
        <fullName evidence="4">Aryl-alcohol dehydrogenase-like predicted oxidoreductase</fullName>
    </submittedName>
</protein>
<dbReference type="EMBL" id="SJOI01000001">
    <property type="protein sequence ID" value="TCL06321.1"/>
    <property type="molecule type" value="Genomic_DNA"/>
</dbReference>
<dbReference type="PROSITE" id="PS00062">
    <property type="entry name" value="ALDOKETO_REDUCTASE_2"/>
    <property type="match status" value="1"/>
</dbReference>
<comment type="caution">
    <text evidence="4">The sequence shown here is derived from an EMBL/GenBank/DDBJ whole genome shotgun (WGS) entry which is preliminary data.</text>
</comment>
<dbReference type="Pfam" id="PF00248">
    <property type="entry name" value="Aldo_ket_red"/>
    <property type="match status" value="1"/>
</dbReference>
<evidence type="ECO:0000313" key="4">
    <source>
        <dbReference type="EMBL" id="TCL06321.1"/>
    </source>
</evidence>